<reference evidence="1 2" key="1">
    <citation type="submission" date="2015-06" db="EMBL/GenBank/DDBJ databases">
        <authorList>
            <person name="Adams M."/>
            <person name="Sutton G."/>
            <person name="Nelson K."/>
            <person name="Bonomo R."/>
            <person name="McCorrison J."/>
            <person name="Sanka R."/>
            <person name="Brinkac L."/>
            <person name="Nierman W."/>
        </authorList>
    </citation>
    <scope>NUCLEOTIDE SEQUENCE [LARGE SCALE GENOMIC DNA]</scope>
    <source>
        <strain evidence="1 2">GN02692</strain>
    </source>
</reference>
<proteinExistence type="predicted"/>
<dbReference type="Proteomes" id="UP000036013">
    <property type="component" value="Unassembled WGS sequence"/>
</dbReference>
<accession>A0A837LH16</accession>
<evidence type="ECO:0000313" key="1">
    <source>
        <dbReference type="EMBL" id="KLQ04219.1"/>
    </source>
</evidence>
<organism evidence="1 2">
    <name type="scientific">Enterobacter roggenkampii</name>
    <dbReference type="NCBI Taxonomy" id="1812935"/>
    <lineage>
        <taxon>Bacteria</taxon>
        <taxon>Pseudomonadati</taxon>
        <taxon>Pseudomonadota</taxon>
        <taxon>Gammaproteobacteria</taxon>
        <taxon>Enterobacterales</taxon>
        <taxon>Enterobacteriaceae</taxon>
        <taxon>Enterobacter</taxon>
        <taxon>Enterobacter cloacae complex</taxon>
    </lineage>
</organism>
<dbReference type="EMBL" id="LEDI01000017">
    <property type="protein sequence ID" value="KLQ04219.1"/>
    <property type="molecule type" value="Genomic_DNA"/>
</dbReference>
<evidence type="ECO:0000313" key="2">
    <source>
        <dbReference type="Proteomes" id="UP000036013"/>
    </source>
</evidence>
<evidence type="ECO:0008006" key="3">
    <source>
        <dbReference type="Google" id="ProtNLM"/>
    </source>
</evidence>
<comment type="caution">
    <text evidence="1">The sequence shown here is derived from an EMBL/GenBank/DDBJ whole genome shotgun (WGS) entry which is preliminary data.</text>
</comment>
<sequence>MLFSASRIITAHKIYNKEYVVIMNEDENESFNRWSCLDPNTNSYRVFNKHHCEINNYIWSFVPLQSFGEYLVRHDKADKTIHDIFHVSGIDSRRVEKSKALWMKNFKSFQNLCYINALTSILSYLEFYIKRIGTISLLSDPGVMIGESRAVDGTKLIKNTKAVNTEKIITSLVKGTWYDRARNFELVFLELPSSIRDNIETLEKIRKIRNRAAHSFSRMDNGVFVDRVEDKFHDKVELESLKKYMSLISDIAVDIDKQLLRNNIGEFESIYIYHSNQDKFRGFNNEKARQFGTLLNSSYVGNIRSKKFCKQLIDYYSGL</sequence>
<name>A0A837LH16_9ENTR</name>
<protein>
    <recommendedName>
        <fullName evidence="3">RiboL-PSP-HEPN domain-containing protein</fullName>
    </recommendedName>
</protein>
<gene>
    <name evidence="1" type="ORF">ABF77_10710</name>
</gene>
<dbReference type="AlphaFoldDB" id="A0A837LH16"/>